<organism evidence="2 3">
    <name type="scientific">Frisingicoccus caecimuris</name>
    <dbReference type="NCBI Taxonomy" id="1796636"/>
    <lineage>
        <taxon>Bacteria</taxon>
        <taxon>Bacillati</taxon>
        <taxon>Bacillota</taxon>
        <taxon>Clostridia</taxon>
        <taxon>Lachnospirales</taxon>
        <taxon>Lachnospiraceae</taxon>
        <taxon>Frisingicoccus</taxon>
    </lineage>
</organism>
<dbReference type="Proteomes" id="UP000295711">
    <property type="component" value="Unassembled WGS sequence"/>
</dbReference>
<evidence type="ECO:0000313" key="2">
    <source>
        <dbReference type="EMBL" id="TCO84804.1"/>
    </source>
</evidence>
<keyword evidence="3" id="KW-1185">Reference proteome</keyword>
<reference evidence="2 3" key="1">
    <citation type="submission" date="2019-03" db="EMBL/GenBank/DDBJ databases">
        <title>Genomic Encyclopedia of Type Strains, Phase IV (KMG-IV): sequencing the most valuable type-strain genomes for metagenomic binning, comparative biology and taxonomic classification.</title>
        <authorList>
            <person name="Goeker M."/>
        </authorList>
    </citation>
    <scope>NUCLEOTIDE SEQUENCE [LARGE SCALE GENOMIC DNA]</scope>
    <source>
        <strain evidence="2 3">DSM 28559</strain>
    </source>
</reference>
<protein>
    <submittedName>
        <fullName evidence="2">Uncharacterized protein</fullName>
    </submittedName>
</protein>
<feature type="transmembrane region" description="Helical" evidence="1">
    <location>
        <begin position="113"/>
        <end position="131"/>
    </location>
</feature>
<evidence type="ECO:0000256" key="1">
    <source>
        <dbReference type="SAM" id="Phobius"/>
    </source>
</evidence>
<accession>A0A4R2LFS4</accession>
<keyword evidence="1" id="KW-0812">Transmembrane</keyword>
<evidence type="ECO:0000313" key="3">
    <source>
        <dbReference type="Proteomes" id="UP000295711"/>
    </source>
</evidence>
<comment type="caution">
    <text evidence="2">The sequence shown here is derived from an EMBL/GenBank/DDBJ whole genome shotgun (WGS) entry which is preliminary data.</text>
</comment>
<gene>
    <name evidence="2" type="ORF">EV212_10567</name>
</gene>
<name>A0A4R2LFS4_9FIRM</name>
<dbReference type="OrthoDB" id="1938667at2"/>
<dbReference type="EMBL" id="SLXA01000005">
    <property type="protein sequence ID" value="TCO84804.1"/>
    <property type="molecule type" value="Genomic_DNA"/>
</dbReference>
<keyword evidence="1" id="KW-0472">Membrane</keyword>
<dbReference type="AlphaFoldDB" id="A0A4R2LFS4"/>
<sequence length="342" mass="39572">MKVRICPLCDQPMKKAHRCDNCHSFVWKPQYMDIHYNTDTVHGKDCSYDSKPHDYAYHDDGSVTMMPSRKRLKKEQQTQNFGQKEKESYKDYQKTYRSETPVGKRNASGKAKLIVILLVVFGIISTAIEVIESFTEKVSFDITGAGADSVVSETQWIYDEDDGDISAGGEERREYTDEEVIAGGKECTGIAHMEVTKDTFIAAVEPELSALGVDIRSFSDESNNYAYEYDDDYSYTYFVQERMYDMDMDIGYYYNVSWDTFSKKLHEVSYNVCDSERAEAFYAATMQALTGDGEKFRKEFGKQRETAEEDEYVFFETEGYEIYINYYKGYSESYYVSIVKTM</sequence>
<keyword evidence="1" id="KW-1133">Transmembrane helix</keyword>
<proteinExistence type="predicted"/>
<dbReference type="RefSeq" id="WP_132090882.1">
    <property type="nucleotide sequence ID" value="NZ_JANKAQ010000007.1"/>
</dbReference>